<evidence type="ECO:0000313" key="1">
    <source>
        <dbReference type="EMBL" id="CDQ99667.1"/>
    </source>
</evidence>
<dbReference type="AlphaFoldDB" id="A0A060Z722"/>
<reference evidence="1" key="1">
    <citation type="journal article" date="2014" name="Nat. Commun.">
        <title>The rainbow trout genome provides novel insights into evolution after whole-genome duplication in vertebrates.</title>
        <authorList>
            <person name="Berthelot C."/>
            <person name="Brunet F."/>
            <person name="Chalopin D."/>
            <person name="Juanchich A."/>
            <person name="Bernard M."/>
            <person name="Noel B."/>
            <person name="Bento P."/>
            <person name="Da Silva C."/>
            <person name="Labadie K."/>
            <person name="Alberti A."/>
            <person name="Aury J.M."/>
            <person name="Louis A."/>
            <person name="Dehais P."/>
            <person name="Bardou P."/>
            <person name="Montfort J."/>
            <person name="Klopp C."/>
            <person name="Cabau C."/>
            <person name="Gaspin C."/>
            <person name="Thorgaard G.H."/>
            <person name="Boussaha M."/>
            <person name="Quillet E."/>
            <person name="Guyomard R."/>
            <person name="Galiana D."/>
            <person name="Bobe J."/>
            <person name="Volff J.N."/>
            <person name="Genet C."/>
            <person name="Wincker P."/>
            <person name="Jaillon O."/>
            <person name="Roest Crollius H."/>
            <person name="Guiguen Y."/>
        </authorList>
    </citation>
    <scope>NUCLEOTIDE SEQUENCE [LARGE SCALE GENOMIC DNA]</scope>
</reference>
<protein>
    <submittedName>
        <fullName evidence="1">Uncharacterized protein</fullName>
    </submittedName>
</protein>
<name>A0A060Z722_ONCMY</name>
<gene>
    <name evidence="1" type="ORF">GSONMT00042147001</name>
</gene>
<reference evidence="1" key="2">
    <citation type="submission" date="2014-03" db="EMBL/GenBank/DDBJ databases">
        <authorList>
            <person name="Genoscope - CEA"/>
        </authorList>
    </citation>
    <scope>NUCLEOTIDE SEQUENCE</scope>
</reference>
<dbReference type="EMBL" id="FR949081">
    <property type="protein sequence ID" value="CDQ99667.1"/>
    <property type="molecule type" value="Genomic_DNA"/>
</dbReference>
<sequence length="107" mass="12319">MNMILYLMWHIFSECILTHFYYPFIIEVFRGPEEMNAMDRILRTNGRLGSPRARGLSFREGDIASSYNIQSRSAITCPGNSCLWPKSVDGSVYVPYIISPQYGKCIR</sequence>
<dbReference type="PaxDb" id="8022-A0A060Z722"/>
<evidence type="ECO:0000313" key="2">
    <source>
        <dbReference type="Proteomes" id="UP000193380"/>
    </source>
</evidence>
<proteinExistence type="predicted"/>
<organism evidence="1 2">
    <name type="scientific">Oncorhynchus mykiss</name>
    <name type="common">Rainbow trout</name>
    <name type="synonym">Salmo gairdneri</name>
    <dbReference type="NCBI Taxonomy" id="8022"/>
    <lineage>
        <taxon>Eukaryota</taxon>
        <taxon>Metazoa</taxon>
        <taxon>Chordata</taxon>
        <taxon>Craniata</taxon>
        <taxon>Vertebrata</taxon>
        <taxon>Euteleostomi</taxon>
        <taxon>Actinopterygii</taxon>
        <taxon>Neopterygii</taxon>
        <taxon>Teleostei</taxon>
        <taxon>Protacanthopterygii</taxon>
        <taxon>Salmoniformes</taxon>
        <taxon>Salmonidae</taxon>
        <taxon>Salmoninae</taxon>
        <taxon>Oncorhynchus</taxon>
    </lineage>
</organism>
<accession>A0A060Z722</accession>
<dbReference type="STRING" id="8022.A0A060Z722"/>
<dbReference type="Proteomes" id="UP000193380">
    <property type="component" value="Unassembled WGS sequence"/>
</dbReference>